<accession>A0A816K5A9</accession>
<sequence length="145" mass="16002">MRSYILHQVHKAAAGKHSEDDGTISIDRLPHSRARDRDMMKRIVNATATMVEIVIDTLAENIVRKGNVRETIWMIMIITKVETMTGRGLSIEKERRGTGQGHALARAAALNVSQGRIVVDSKMVGDCRSHVCAITTMHKTLTLGA</sequence>
<proteinExistence type="predicted"/>
<protein>
    <submittedName>
        <fullName evidence="1">(rape) hypothetical protein</fullName>
    </submittedName>
</protein>
<name>A0A816K5A9_BRANA</name>
<evidence type="ECO:0000313" key="1">
    <source>
        <dbReference type="EMBL" id="CAF1903570.1"/>
    </source>
</evidence>
<dbReference type="Proteomes" id="UP001295469">
    <property type="component" value="Chromosome C02"/>
</dbReference>
<reference evidence="1" key="1">
    <citation type="submission" date="2021-01" db="EMBL/GenBank/DDBJ databases">
        <authorList>
            <consortium name="Genoscope - CEA"/>
            <person name="William W."/>
        </authorList>
    </citation>
    <scope>NUCLEOTIDE SEQUENCE</scope>
</reference>
<dbReference type="AlphaFoldDB" id="A0A816K5A9"/>
<dbReference type="EMBL" id="HG994366">
    <property type="protein sequence ID" value="CAF1903570.1"/>
    <property type="molecule type" value="Genomic_DNA"/>
</dbReference>
<organism evidence="1">
    <name type="scientific">Brassica napus</name>
    <name type="common">Rape</name>
    <dbReference type="NCBI Taxonomy" id="3708"/>
    <lineage>
        <taxon>Eukaryota</taxon>
        <taxon>Viridiplantae</taxon>
        <taxon>Streptophyta</taxon>
        <taxon>Embryophyta</taxon>
        <taxon>Tracheophyta</taxon>
        <taxon>Spermatophyta</taxon>
        <taxon>Magnoliopsida</taxon>
        <taxon>eudicotyledons</taxon>
        <taxon>Gunneridae</taxon>
        <taxon>Pentapetalae</taxon>
        <taxon>rosids</taxon>
        <taxon>malvids</taxon>
        <taxon>Brassicales</taxon>
        <taxon>Brassicaceae</taxon>
        <taxon>Brassiceae</taxon>
        <taxon>Brassica</taxon>
    </lineage>
</organism>
<gene>
    <name evidence="1" type="ORF">DARMORV10_C02P23700.1</name>
</gene>